<dbReference type="PRINTS" id="PR00455">
    <property type="entry name" value="HTHTETR"/>
</dbReference>
<keyword evidence="1 2" id="KW-0238">DNA-binding</keyword>
<evidence type="ECO:0000256" key="2">
    <source>
        <dbReference type="PROSITE-ProRule" id="PRU00335"/>
    </source>
</evidence>
<proteinExistence type="predicted"/>
<dbReference type="InterPro" id="IPR050624">
    <property type="entry name" value="HTH-type_Tx_Regulator"/>
</dbReference>
<feature type="DNA-binding region" description="H-T-H motif" evidence="2">
    <location>
        <begin position="26"/>
        <end position="45"/>
    </location>
</feature>
<dbReference type="RefSeq" id="WP_183566714.1">
    <property type="nucleotide sequence ID" value="NZ_CBCSLB010000013.1"/>
</dbReference>
<evidence type="ECO:0000313" key="5">
    <source>
        <dbReference type="Proteomes" id="UP000518605"/>
    </source>
</evidence>
<dbReference type="SUPFAM" id="SSF46689">
    <property type="entry name" value="Homeodomain-like"/>
    <property type="match status" value="1"/>
</dbReference>
<reference evidence="4 5" key="1">
    <citation type="submission" date="2020-08" db="EMBL/GenBank/DDBJ databases">
        <title>Genomic Encyclopedia of Type Strains, Phase III (KMG-III): the genomes of soil and plant-associated and newly described type strains.</title>
        <authorList>
            <person name="Whitman W."/>
        </authorList>
    </citation>
    <scope>NUCLEOTIDE SEQUENCE [LARGE SCALE GENOMIC DNA]</scope>
    <source>
        <strain evidence="4 5">CECT 8234</strain>
    </source>
</reference>
<dbReference type="PROSITE" id="PS50977">
    <property type="entry name" value="HTH_TETR_2"/>
    <property type="match status" value="1"/>
</dbReference>
<dbReference type="InterPro" id="IPR009057">
    <property type="entry name" value="Homeodomain-like_sf"/>
</dbReference>
<dbReference type="Gene3D" id="1.10.357.10">
    <property type="entry name" value="Tetracycline Repressor, domain 2"/>
    <property type="match status" value="1"/>
</dbReference>
<evidence type="ECO:0000259" key="3">
    <source>
        <dbReference type="PROSITE" id="PS50977"/>
    </source>
</evidence>
<feature type="domain" description="HTH tetR-type" evidence="3">
    <location>
        <begin position="3"/>
        <end position="63"/>
    </location>
</feature>
<dbReference type="AlphaFoldDB" id="A0A7W5GCI1"/>
<comment type="caution">
    <text evidence="4">The sequence shown here is derived from an EMBL/GenBank/DDBJ whole genome shotgun (WGS) entry which is preliminary data.</text>
</comment>
<dbReference type="Proteomes" id="UP000518605">
    <property type="component" value="Unassembled WGS sequence"/>
</dbReference>
<accession>A0A7W5GCI1</accession>
<evidence type="ECO:0000313" key="4">
    <source>
        <dbReference type="EMBL" id="MBB3154032.1"/>
    </source>
</evidence>
<protein>
    <submittedName>
        <fullName evidence="4">AcrR family transcriptional regulator</fullName>
    </submittedName>
</protein>
<dbReference type="PANTHER" id="PTHR43479">
    <property type="entry name" value="ACREF/ENVCD OPERON REPRESSOR-RELATED"/>
    <property type="match status" value="1"/>
</dbReference>
<gene>
    <name evidence="4" type="ORF">FHS16_004108</name>
</gene>
<dbReference type="Pfam" id="PF00440">
    <property type="entry name" value="TetR_N"/>
    <property type="match status" value="1"/>
</dbReference>
<dbReference type="PANTHER" id="PTHR43479:SF22">
    <property type="entry name" value="TRANSCRIPTIONAL REGULATOR, TETR FAMILY"/>
    <property type="match status" value="1"/>
</dbReference>
<organism evidence="4 5">
    <name type="scientific">Paenibacillus endophyticus</name>
    <dbReference type="NCBI Taxonomy" id="1294268"/>
    <lineage>
        <taxon>Bacteria</taxon>
        <taxon>Bacillati</taxon>
        <taxon>Bacillota</taxon>
        <taxon>Bacilli</taxon>
        <taxon>Bacillales</taxon>
        <taxon>Paenibacillaceae</taxon>
        <taxon>Paenibacillus</taxon>
    </lineage>
</organism>
<dbReference type="GO" id="GO:0003677">
    <property type="term" value="F:DNA binding"/>
    <property type="evidence" value="ECO:0007669"/>
    <property type="project" value="UniProtKB-UniRule"/>
</dbReference>
<evidence type="ECO:0000256" key="1">
    <source>
        <dbReference type="ARBA" id="ARBA00023125"/>
    </source>
</evidence>
<sequence length="294" mass="33569">MKDLKKAAILETAMDLFRKKGYGAASMQDIAEACGMAKASIYKFFASKEDLFTATFVTCHQLLLDQANGLERTGMASGLSAKEKLSRKIDFYLYYVIENYMFMIEFGVSPIKENETFVEAQKKINIALLNWQKEMLIEAFSEQLEPHVWDAVMIFRGILHEYTNGVLQKVISLPIPELANYIVDRMEAIVQDLMRTAPKPIIGEWIAHFDPPNHKDKEARKVTVGEFLAAMEERIQSLPLPSASRLELIEVVALLRKEVQAEQPNLTLLRVLKSHLEAVPELRSYLRQLKLMMT</sequence>
<keyword evidence="5" id="KW-1185">Reference proteome</keyword>
<dbReference type="InterPro" id="IPR001647">
    <property type="entry name" value="HTH_TetR"/>
</dbReference>
<name>A0A7W5GCI1_9BACL</name>
<dbReference type="EMBL" id="JACHXW010000013">
    <property type="protein sequence ID" value="MBB3154032.1"/>
    <property type="molecule type" value="Genomic_DNA"/>
</dbReference>